<evidence type="ECO:0000256" key="1">
    <source>
        <dbReference type="SAM" id="MobiDB-lite"/>
    </source>
</evidence>
<keyword evidence="5" id="KW-1185">Reference proteome</keyword>
<feature type="compositionally biased region" description="Polar residues" evidence="1">
    <location>
        <begin position="153"/>
        <end position="163"/>
    </location>
</feature>
<protein>
    <recommendedName>
        <fullName evidence="3">PDZ domain-containing protein</fullName>
    </recommendedName>
</protein>
<dbReference type="InterPro" id="IPR036034">
    <property type="entry name" value="PDZ_sf"/>
</dbReference>
<accession>A0ABT7R1D7</accession>
<evidence type="ECO:0000259" key="3">
    <source>
        <dbReference type="SMART" id="SM00228"/>
    </source>
</evidence>
<evidence type="ECO:0000313" key="4">
    <source>
        <dbReference type="EMBL" id="MDM5272619.1"/>
    </source>
</evidence>
<keyword evidence="2" id="KW-0812">Transmembrane</keyword>
<name>A0ABT7R1D7_9BACT</name>
<evidence type="ECO:0000313" key="5">
    <source>
        <dbReference type="Proteomes" id="UP001169069"/>
    </source>
</evidence>
<feature type="transmembrane region" description="Helical" evidence="2">
    <location>
        <begin position="12"/>
        <end position="35"/>
    </location>
</feature>
<reference evidence="4" key="1">
    <citation type="submission" date="2023-01" db="EMBL/GenBank/DDBJ databases">
        <title>Sulfurovum sp. zt1-1 genome assembly.</title>
        <authorList>
            <person name="Wang J."/>
        </authorList>
    </citation>
    <scope>NUCLEOTIDE SEQUENCE</scope>
    <source>
        <strain evidence="4">Zt1-1</strain>
    </source>
</reference>
<sequence length="285" mass="31777">MKHLFKPETMRQVMIILATIVFVKLVWVVVALIWLPTSGVEYNEDKGPKNLYYRVRISLDNQPQQAERPKEAPKASIQDIDLLAIYSASDITVVTVRHKGKTKVLSKGEEINGFVLEGAGSDYATFSKDEKLYTVTLFMPKKSDKGVGTITTVNGSAGVSPQRTKSDQEGPVTGEVVDAGDRRIIDRSLITHYATNMGDIFKDIGIKDIKDGDSIKGFQVSFVRRGSHFSKLGLQRGDIIKSVNGQEINSYNAAFGIYKDIQNIENLTLVIVRDNKEMELEYEVN</sequence>
<dbReference type="SUPFAM" id="SSF50156">
    <property type="entry name" value="PDZ domain-like"/>
    <property type="match status" value="1"/>
</dbReference>
<dbReference type="Gene3D" id="2.30.42.10">
    <property type="match status" value="1"/>
</dbReference>
<dbReference type="Pfam" id="PF00595">
    <property type="entry name" value="PDZ"/>
    <property type="match status" value="1"/>
</dbReference>
<feature type="region of interest" description="Disordered" evidence="1">
    <location>
        <begin position="153"/>
        <end position="173"/>
    </location>
</feature>
<comment type="caution">
    <text evidence="4">The sequence shown here is derived from an EMBL/GenBank/DDBJ whole genome shotgun (WGS) entry which is preliminary data.</text>
</comment>
<feature type="domain" description="PDZ" evidence="3">
    <location>
        <begin position="202"/>
        <end position="275"/>
    </location>
</feature>
<dbReference type="EMBL" id="JAQIBD010000004">
    <property type="protein sequence ID" value="MDM5272619.1"/>
    <property type="molecule type" value="Genomic_DNA"/>
</dbReference>
<keyword evidence="2" id="KW-0472">Membrane</keyword>
<dbReference type="Proteomes" id="UP001169069">
    <property type="component" value="Unassembled WGS sequence"/>
</dbReference>
<dbReference type="SMART" id="SM00228">
    <property type="entry name" value="PDZ"/>
    <property type="match status" value="1"/>
</dbReference>
<gene>
    <name evidence="4" type="ORF">PGH07_10595</name>
</gene>
<evidence type="ECO:0000256" key="2">
    <source>
        <dbReference type="SAM" id="Phobius"/>
    </source>
</evidence>
<organism evidence="4 5">
    <name type="scientific">Sulfurovum zhangzhouensis</name>
    <dbReference type="NCBI Taxonomy" id="3019067"/>
    <lineage>
        <taxon>Bacteria</taxon>
        <taxon>Pseudomonadati</taxon>
        <taxon>Campylobacterota</taxon>
        <taxon>Epsilonproteobacteria</taxon>
        <taxon>Campylobacterales</taxon>
        <taxon>Sulfurovaceae</taxon>
        <taxon>Sulfurovum</taxon>
    </lineage>
</organism>
<dbReference type="InterPro" id="IPR001478">
    <property type="entry name" value="PDZ"/>
</dbReference>
<keyword evidence="2" id="KW-1133">Transmembrane helix</keyword>
<dbReference type="RefSeq" id="WP_289414447.1">
    <property type="nucleotide sequence ID" value="NZ_JAQIBD010000004.1"/>
</dbReference>
<proteinExistence type="predicted"/>